<dbReference type="Proteomes" id="UP000251993">
    <property type="component" value="Chromosome"/>
</dbReference>
<dbReference type="EMBL" id="CP030850">
    <property type="protein sequence ID" value="AXE16894.1"/>
    <property type="molecule type" value="Genomic_DNA"/>
</dbReference>
<dbReference type="InterPro" id="IPR050137">
    <property type="entry name" value="PyrR_bifunctional"/>
</dbReference>
<protein>
    <submittedName>
        <fullName evidence="2">Phosphoribosyltransferase</fullName>
    </submittedName>
</protein>
<evidence type="ECO:0000313" key="2">
    <source>
        <dbReference type="EMBL" id="AXE16894.1"/>
    </source>
</evidence>
<evidence type="ECO:0000259" key="1">
    <source>
        <dbReference type="Pfam" id="PF00156"/>
    </source>
</evidence>
<dbReference type="OrthoDB" id="664757at2"/>
<dbReference type="PANTHER" id="PTHR11608">
    <property type="entry name" value="BIFUNCTIONAL PROTEIN PYRR"/>
    <property type="match status" value="1"/>
</dbReference>
<dbReference type="GO" id="GO:0016757">
    <property type="term" value="F:glycosyltransferase activity"/>
    <property type="evidence" value="ECO:0007669"/>
    <property type="project" value="UniProtKB-KW"/>
</dbReference>
<name>A0A344TE23_9BACT</name>
<proteinExistence type="predicted"/>
<gene>
    <name evidence="2" type="ORF">DR864_03670</name>
</gene>
<dbReference type="CDD" id="cd06223">
    <property type="entry name" value="PRTases_typeI"/>
    <property type="match status" value="1"/>
</dbReference>
<dbReference type="KEGG" id="run:DR864_03670"/>
<dbReference type="SUPFAM" id="SSF53271">
    <property type="entry name" value="PRTase-like"/>
    <property type="match status" value="1"/>
</dbReference>
<keyword evidence="2" id="KW-0328">Glycosyltransferase</keyword>
<feature type="domain" description="Phosphoribosyltransferase" evidence="1">
    <location>
        <begin position="6"/>
        <end position="141"/>
    </location>
</feature>
<dbReference type="Pfam" id="PF00156">
    <property type="entry name" value="Pribosyltran"/>
    <property type="match status" value="1"/>
</dbReference>
<dbReference type="InterPro" id="IPR029057">
    <property type="entry name" value="PRTase-like"/>
</dbReference>
<dbReference type="Gene3D" id="3.40.50.2020">
    <property type="match status" value="1"/>
</dbReference>
<organism evidence="2 3">
    <name type="scientific">Runella rosea</name>
    <dbReference type="NCBI Taxonomy" id="2259595"/>
    <lineage>
        <taxon>Bacteria</taxon>
        <taxon>Pseudomonadati</taxon>
        <taxon>Bacteroidota</taxon>
        <taxon>Cytophagia</taxon>
        <taxon>Cytophagales</taxon>
        <taxon>Spirosomataceae</taxon>
        <taxon>Runella</taxon>
    </lineage>
</organism>
<keyword evidence="3" id="KW-1185">Reference proteome</keyword>
<reference evidence="2 3" key="1">
    <citation type="submission" date="2018-07" db="EMBL/GenBank/DDBJ databases">
        <title>Genome sequencing of Runella.</title>
        <authorList>
            <person name="Baek M.-G."/>
            <person name="Yi H."/>
        </authorList>
    </citation>
    <scope>NUCLEOTIDE SEQUENCE [LARGE SCALE GENOMIC DNA]</scope>
    <source>
        <strain evidence="2 3">HYN0085</strain>
    </source>
</reference>
<accession>A0A344TE23</accession>
<dbReference type="AlphaFoldDB" id="A0A344TE23"/>
<evidence type="ECO:0000313" key="3">
    <source>
        <dbReference type="Proteomes" id="UP000251993"/>
    </source>
</evidence>
<keyword evidence="2" id="KW-0808">Transferase</keyword>
<dbReference type="InterPro" id="IPR000836">
    <property type="entry name" value="PRTase_dom"/>
</dbReference>
<sequence>MSMHKTILSSDQTLQKIKRIAFEIYEKNFEEESVVLAGIKGEGYEMARLLEVFLKEISQLKVHLMQIDLNKDHPHTSPVQFDLDKQLLSRKVIIVVDDVLNTGRTLAYSLSPFLGVSLKRLQVAVMVNRAHHSFPIFADYVGYALSTTLNEHIQVKLTGDEIGVYLS</sequence>
<dbReference type="PANTHER" id="PTHR11608:SF0">
    <property type="entry name" value="BIFUNCTIONAL PROTEIN PYRR"/>
    <property type="match status" value="1"/>
</dbReference>